<proteinExistence type="predicted"/>
<sequence length="249" mass="28206">MNDRHEDSCEKNMRYTHYYGVAQIRNHVDMAIEMDIDVEYLGDQIQNGTYLHTFASVAQRRVNLLVRSGHSGGCKSTKDAERECHKLGDLRCKSDHDGMRGVRMLRRSKQEELTIGYDPSLQSRFSSITILFWATTLSKLSDWKDGFADLEGRARQDVGHNVPKTCPTRIDLRYHGRSVAQTIAYVEGRDAEVTRRRIVATRHLSLCKYLKMGAPWAGMDGEHEKDSLEIAGSGAKEEVAEDGSQERAV</sequence>
<name>A0AAD4E1Z3_9AGAM</name>
<evidence type="ECO:0000313" key="3">
    <source>
        <dbReference type="Proteomes" id="UP001195769"/>
    </source>
</evidence>
<organism evidence="2 3">
    <name type="scientific">Suillus fuscotomentosus</name>
    <dbReference type="NCBI Taxonomy" id="1912939"/>
    <lineage>
        <taxon>Eukaryota</taxon>
        <taxon>Fungi</taxon>
        <taxon>Dikarya</taxon>
        <taxon>Basidiomycota</taxon>
        <taxon>Agaricomycotina</taxon>
        <taxon>Agaricomycetes</taxon>
        <taxon>Agaricomycetidae</taxon>
        <taxon>Boletales</taxon>
        <taxon>Suillineae</taxon>
        <taxon>Suillaceae</taxon>
        <taxon>Suillus</taxon>
    </lineage>
</organism>
<comment type="caution">
    <text evidence="2">The sequence shown here is derived from an EMBL/GenBank/DDBJ whole genome shotgun (WGS) entry which is preliminary data.</text>
</comment>
<protein>
    <submittedName>
        <fullName evidence="2">Uncharacterized protein</fullName>
    </submittedName>
</protein>
<evidence type="ECO:0000256" key="1">
    <source>
        <dbReference type="SAM" id="MobiDB-lite"/>
    </source>
</evidence>
<evidence type="ECO:0000313" key="2">
    <source>
        <dbReference type="EMBL" id="KAG1896808.1"/>
    </source>
</evidence>
<reference evidence="2" key="1">
    <citation type="journal article" date="2020" name="New Phytol.">
        <title>Comparative genomics reveals dynamic genome evolution in host specialist ectomycorrhizal fungi.</title>
        <authorList>
            <person name="Lofgren L.A."/>
            <person name="Nguyen N.H."/>
            <person name="Vilgalys R."/>
            <person name="Ruytinx J."/>
            <person name="Liao H.L."/>
            <person name="Branco S."/>
            <person name="Kuo A."/>
            <person name="LaButti K."/>
            <person name="Lipzen A."/>
            <person name="Andreopoulos W."/>
            <person name="Pangilinan J."/>
            <person name="Riley R."/>
            <person name="Hundley H."/>
            <person name="Na H."/>
            <person name="Barry K."/>
            <person name="Grigoriev I.V."/>
            <person name="Stajich J.E."/>
            <person name="Kennedy P.G."/>
        </authorList>
    </citation>
    <scope>NUCLEOTIDE SEQUENCE</scope>
    <source>
        <strain evidence="2">FC203</strain>
    </source>
</reference>
<dbReference type="EMBL" id="JABBWK010000052">
    <property type="protein sequence ID" value="KAG1896808.1"/>
    <property type="molecule type" value="Genomic_DNA"/>
</dbReference>
<dbReference type="GeneID" id="64671598"/>
<dbReference type="Proteomes" id="UP001195769">
    <property type="component" value="Unassembled WGS sequence"/>
</dbReference>
<accession>A0AAD4E1Z3</accession>
<keyword evidence="3" id="KW-1185">Reference proteome</keyword>
<dbReference type="AlphaFoldDB" id="A0AAD4E1Z3"/>
<gene>
    <name evidence="2" type="ORF">F5891DRAFT_983219</name>
</gene>
<dbReference type="RefSeq" id="XP_041222384.1">
    <property type="nucleotide sequence ID" value="XM_041377300.1"/>
</dbReference>
<feature type="region of interest" description="Disordered" evidence="1">
    <location>
        <begin position="223"/>
        <end position="249"/>
    </location>
</feature>